<feature type="region of interest" description="Disordered" evidence="1">
    <location>
        <begin position="99"/>
        <end position="128"/>
    </location>
</feature>
<gene>
    <name evidence="2" type="ORF">BQ4739_LOCUS8355</name>
</gene>
<name>A0A383VT82_TETOB</name>
<feature type="compositionally biased region" description="Low complexity" evidence="1">
    <location>
        <begin position="101"/>
        <end position="128"/>
    </location>
</feature>
<evidence type="ECO:0000313" key="3">
    <source>
        <dbReference type="Proteomes" id="UP000256970"/>
    </source>
</evidence>
<proteinExistence type="predicted"/>
<protein>
    <submittedName>
        <fullName evidence="2">Uncharacterized protein</fullName>
    </submittedName>
</protein>
<dbReference type="AlphaFoldDB" id="A0A383VT82"/>
<dbReference type="Proteomes" id="UP000256970">
    <property type="component" value="Unassembled WGS sequence"/>
</dbReference>
<dbReference type="EMBL" id="FNXT01000831">
    <property type="protein sequence ID" value="SZX68029.1"/>
    <property type="molecule type" value="Genomic_DNA"/>
</dbReference>
<keyword evidence="3" id="KW-1185">Reference proteome</keyword>
<evidence type="ECO:0000313" key="2">
    <source>
        <dbReference type="EMBL" id="SZX68029.1"/>
    </source>
</evidence>
<evidence type="ECO:0000256" key="1">
    <source>
        <dbReference type="SAM" id="MobiDB-lite"/>
    </source>
</evidence>
<organism evidence="2 3">
    <name type="scientific">Tetradesmus obliquus</name>
    <name type="common">Green alga</name>
    <name type="synonym">Acutodesmus obliquus</name>
    <dbReference type="NCBI Taxonomy" id="3088"/>
    <lineage>
        <taxon>Eukaryota</taxon>
        <taxon>Viridiplantae</taxon>
        <taxon>Chlorophyta</taxon>
        <taxon>core chlorophytes</taxon>
        <taxon>Chlorophyceae</taxon>
        <taxon>CS clade</taxon>
        <taxon>Sphaeropleales</taxon>
        <taxon>Scenedesmaceae</taxon>
        <taxon>Tetradesmus</taxon>
    </lineage>
</organism>
<sequence length="128" mass="13584">MSSQPFQQLQAHKDSVKDKLQGVLATVAKVPALIHADTSKELNTVTTALVARQTAHTNTQASLEALPTELSAFDKVLDDALARSHDITSSLYCLKGFNQTSNSSSGSSSSSSGPPLLAKQQLPKPRKP</sequence>
<reference evidence="2 3" key="1">
    <citation type="submission" date="2016-10" db="EMBL/GenBank/DDBJ databases">
        <authorList>
            <person name="Cai Z."/>
        </authorList>
    </citation>
    <scope>NUCLEOTIDE SEQUENCE [LARGE SCALE GENOMIC DNA]</scope>
</reference>
<accession>A0A383VT82</accession>